<evidence type="ECO:0000259" key="10">
    <source>
        <dbReference type="Pfam" id="PF00155"/>
    </source>
</evidence>
<dbReference type="InterPro" id="IPR004839">
    <property type="entry name" value="Aminotransferase_I/II_large"/>
</dbReference>
<dbReference type="GO" id="GO:0008793">
    <property type="term" value="F:aromatic-amino-acid transaminase activity"/>
    <property type="evidence" value="ECO:0007669"/>
    <property type="project" value="TreeGrafter"/>
</dbReference>
<evidence type="ECO:0000256" key="4">
    <source>
        <dbReference type="ARBA" id="ARBA00022490"/>
    </source>
</evidence>
<dbReference type="GO" id="GO:0005737">
    <property type="term" value="C:cytoplasm"/>
    <property type="evidence" value="ECO:0007669"/>
    <property type="project" value="UniProtKB-SubCell"/>
</dbReference>
<dbReference type="Gene3D" id="3.40.640.10">
    <property type="entry name" value="Type I PLP-dependent aspartate aminotransferase-like (Major domain)"/>
    <property type="match status" value="1"/>
</dbReference>
<evidence type="ECO:0000256" key="1">
    <source>
        <dbReference type="ARBA" id="ARBA00001933"/>
    </source>
</evidence>
<feature type="domain" description="Aminotransferase class I/classII large" evidence="10">
    <location>
        <begin position="114"/>
        <end position="427"/>
    </location>
</feature>
<dbReference type="VEuPathDB" id="FungiDB:YALI1_E24922g"/>
<dbReference type="CDD" id="cd00609">
    <property type="entry name" value="AAT_like"/>
    <property type="match status" value="1"/>
</dbReference>
<dbReference type="EMBL" id="KZ858954">
    <property type="protein sequence ID" value="RDW28213.1"/>
    <property type="molecule type" value="Genomic_DNA"/>
</dbReference>
<dbReference type="SUPFAM" id="SSF53383">
    <property type="entry name" value="PLP-dependent transferases"/>
    <property type="match status" value="1"/>
</dbReference>
<dbReference type="PANTHER" id="PTHR42790:SF21">
    <property type="entry name" value="AROMATIC_AMINOADIPATE AMINOTRANSFERASE 1"/>
    <property type="match status" value="1"/>
</dbReference>
<dbReference type="Proteomes" id="UP000256601">
    <property type="component" value="Unassembled WGS sequence"/>
</dbReference>
<proteinExistence type="inferred from homology"/>
<accession>A0A1D8NJC6</accession>
<evidence type="ECO:0000256" key="6">
    <source>
        <dbReference type="ARBA" id="ARBA00022679"/>
    </source>
</evidence>
<dbReference type="GO" id="GO:0030170">
    <property type="term" value="F:pyridoxal phosphate binding"/>
    <property type="evidence" value="ECO:0007669"/>
    <property type="project" value="InterPro"/>
</dbReference>
<dbReference type="RefSeq" id="XP_504211.1">
    <property type="nucleotide sequence ID" value="XM_504211.1"/>
</dbReference>
<evidence type="ECO:0000256" key="7">
    <source>
        <dbReference type="ARBA" id="ARBA00022898"/>
    </source>
</evidence>
<evidence type="ECO:0000256" key="5">
    <source>
        <dbReference type="ARBA" id="ARBA00022576"/>
    </source>
</evidence>
<keyword evidence="6 12" id="KW-0808">Transferase</keyword>
<reference evidence="11 13" key="1">
    <citation type="journal article" date="2016" name="PLoS ONE">
        <title>Sequence Assembly of Yarrowia lipolytica Strain W29/CLIB89 Shows Transposable Element Diversity.</title>
        <authorList>
            <person name="Magnan C."/>
            <person name="Yu J."/>
            <person name="Chang I."/>
            <person name="Jahn E."/>
            <person name="Kanomata Y."/>
            <person name="Wu J."/>
            <person name="Zeller M."/>
            <person name="Oakes M."/>
            <person name="Baldi P."/>
            <person name="Sandmeyer S."/>
        </authorList>
    </citation>
    <scope>NUCLEOTIDE SEQUENCE [LARGE SCALE GENOMIC DNA]</scope>
    <source>
        <strain evidence="11">CLIB89</strain>
        <strain evidence="13">CLIB89(W29)</strain>
    </source>
</reference>
<evidence type="ECO:0000313" key="12">
    <source>
        <dbReference type="EMBL" id="RDW28213.1"/>
    </source>
</evidence>
<dbReference type="Pfam" id="PF00155">
    <property type="entry name" value="Aminotran_1_2"/>
    <property type="match status" value="1"/>
</dbReference>
<evidence type="ECO:0000256" key="2">
    <source>
        <dbReference type="ARBA" id="ARBA00004496"/>
    </source>
</evidence>
<dbReference type="VEuPathDB" id="FungiDB:YALI0_E20977g"/>
<evidence type="ECO:0000313" key="14">
    <source>
        <dbReference type="Proteomes" id="UP000256601"/>
    </source>
</evidence>
<dbReference type="GO" id="GO:0009074">
    <property type="term" value="P:aromatic amino acid family catabolic process"/>
    <property type="evidence" value="ECO:0007669"/>
    <property type="project" value="TreeGrafter"/>
</dbReference>
<dbReference type="EMBL" id="CP017557">
    <property type="protein sequence ID" value="AOW05732.1"/>
    <property type="molecule type" value="Genomic_DNA"/>
</dbReference>
<dbReference type="InterPro" id="IPR015424">
    <property type="entry name" value="PyrdxlP-dep_Trfase"/>
</dbReference>
<evidence type="ECO:0000313" key="13">
    <source>
        <dbReference type="Proteomes" id="UP000182444"/>
    </source>
</evidence>
<evidence type="ECO:0000256" key="9">
    <source>
        <dbReference type="ARBA" id="ARBA00067014"/>
    </source>
</evidence>
<organism evidence="11 13">
    <name type="scientific">Yarrowia lipolytica</name>
    <name type="common">Candida lipolytica</name>
    <dbReference type="NCBI Taxonomy" id="4952"/>
    <lineage>
        <taxon>Eukaryota</taxon>
        <taxon>Fungi</taxon>
        <taxon>Dikarya</taxon>
        <taxon>Ascomycota</taxon>
        <taxon>Saccharomycotina</taxon>
        <taxon>Dipodascomycetes</taxon>
        <taxon>Dipodascales</taxon>
        <taxon>Dipodascales incertae sedis</taxon>
        <taxon>Yarrowia</taxon>
    </lineage>
</organism>
<dbReference type="InterPro" id="IPR015421">
    <property type="entry name" value="PyrdxlP-dep_Trfase_major"/>
</dbReference>
<evidence type="ECO:0000256" key="8">
    <source>
        <dbReference type="ARBA" id="ARBA00051993"/>
    </source>
</evidence>
<comment type="cofactor">
    <cofactor evidence="1">
        <name>pyridoxal 5'-phosphate</name>
        <dbReference type="ChEBI" id="CHEBI:597326"/>
    </cofactor>
</comment>
<evidence type="ECO:0000313" key="11">
    <source>
        <dbReference type="EMBL" id="AOW05732.1"/>
    </source>
</evidence>
<dbReference type="GO" id="GO:0019878">
    <property type="term" value="P:lysine biosynthetic process via aminoadipic acid"/>
    <property type="evidence" value="ECO:0007669"/>
    <property type="project" value="TreeGrafter"/>
</dbReference>
<gene>
    <name evidence="12" type="ORF">B0I71DRAFT_127759</name>
    <name evidence="11" type="ORF">YALI1_E24922g</name>
</gene>
<sequence length="495" mass="55928">MTSDNKPLAKDLSHLLSTEAKSRKESNLKAAFVYKADPSIAFLGGGLPLPSFFPFDNVTVDTPKPPFKNTIIADVNSLKEDELTKVHVPKDPSRAGKTDLPLAQTLQYGLSGGAQSLIDFIKEHTTMIHNIPYKNWDICATTGNTNAWDSVLRTFTNPGDSILCEEFSFSSAIECAHGQQIKVIPAKVDLEGLLPDALDEQLNNWVGAKPKLLYTIPTGQNPTGGNMPADRREAVYKVCQKHDILIIEDEPYYFLQMDEFKQDQAARNYEQLEDHDTFLKSLVASYLNFDTDGRVLRLDSYSKVLAPGTRFGWIVAQDTFIERFLRLHEVSIQFPCGFTQSILYGMLSRWGQTGYLDWLINLKKEYSIKRDGAMDAMEKYMPKEIAEWIAPTAGMFFWFQIDGSKHPEFASKFNSDPAKLELYLYEQGVKNKALLIPGQWFRSEDVTEPPQKPLPVTEAEKSLLFFRGTYAAVPTETVDDGVKRFAEVVKREFQL</sequence>
<dbReference type="InterPro" id="IPR050859">
    <property type="entry name" value="Class-I_PLP-dep_aminotransf"/>
</dbReference>
<dbReference type="PANTHER" id="PTHR42790">
    <property type="entry name" value="AMINOTRANSFERASE"/>
    <property type="match status" value="1"/>
</dbReference>
<evidence type="ECO:0000256" key="3">
    <source>
        <dbReference type="ARBA" id="ARBA00007441"/>
    </source>
</evidence>
<keyword evidence="4" id="KW-0963">Cytoplasm</keyword>
<dbReference type="KEGG" id="yli:2911847"/>
<dbReference type="GeneID" id="2911847"/>
<comment type="catalytic activity">
    <reaction evidence="8">
        <text>an aromatic L-alpha-amino acid + 2-oxoglutarate = an aromatic oxo-acid + L-glutamate</text>
        <dbReference type="Rhea" id="RHEA:17533"/>
        <dbReference type="ChEBI" id="CHEBI:16810"/>
        <dbReference type="ChEBI" id="CHEBI:29985"/>
        <dbReference type="ChEBI" id="CHEBI:73309"/>
        <dbReference type="ChEBI" id="CHEBI:84824"/>
        <dbReference type="EC" id="2.6.1.57"/>
    </reaction>
</comment>
<comment type="subcellular location">
    <subcellularLocation>
        <location evidence="2">Cytoplasm</location>
    </subcellularLocation>
</comment>
<dbReference type="SMR" id="A0A1D8NJC6"/>
<name>A0A1D8NJC6_YARLL</name>
<reference evidence="12 14" key="2">
    <citation type="submission" date="2018-07" db="EMBL/GenBank/DDBJ databases">
        <title>Draft Genome Assemblies for Five Robust Yarrowia lipolytica Strains Exhibiting High Lipid Production and Pentose Sugar Utilization and Sugar Alcohol Secretion from Undetoxified Lignocellulosic Biomass Hydrolysates.</title>
        <authorList>
            <consortium name="DOE Joint Genome Institute"/>
            <person name="Walker C."/>
            <person name="Ryu S."/>
            <person name="Na H."/>
            <person name="Zane M."/>
            <person name="LaButti K."/>
            <person name="Lipzen A."/>
            <person name="Haridas S."/>
            <person name="Barry K."/>
            <person name="Grigoriev I.V."/>
            <person name="Quarterman J."/>
            <person name="Slininger P."/>
            <person name="Dien B."/>
            <person name="Trinh C.T."/>
        </authorList>
    </citation>
    <scope>NUCLEOTIDE SEQUENCE [LARGE SCALE GENOMIC DNA]</scope>
    <source>
        <strain evidence="12 14">YB392</strain>
    </source>
</reference>
<dbReference type="OrthoDB" id="691673at2759"/>
<dbReference type="FunFam" id="3.40.640.10:FF:000074">
    <property type="entry name" value="Aromatic amino acid aminotransferase"/>
    <property type="match status" value="1"/>
</dbReference>
<dbReference type="Proteomes" id="UP000182444">
    <property type="component" value="Chromosome 1E"/>
</dbReference>
<dbReference type="eggNOG" id="KOG0634">
    <property type="taxonomic scope" value="Eukaryota"/>
</dbReference>
<keyword evidence="7" id="KW-0663">Pyridoxal phosphate</keyword>
<dbReference type="GO" id="GO:0047536">
    <property type="term" value="F:2-aminoadipate transaminase activity"/>
    <property type="evidence" value="ECO:0007669"/>
    <property type="project" value="TreeGrafter"/>
</dbReference>
<dbReference type="OMA" id="HRPEGGM"/>
<dbReference type="GO" id="GO:0006571">
    <property type="term" value="P:tyrosine biosynthetic process"/>
    <property type="evidence" value="ECO:0007669"/>
    <property type="project" value="TreeGrafter"/>
</dbReference>
<keyword evidence="5" id="KW-0032">Aminotransferase</keyword>
<dbReference type="EC" id="2.6.1.57" evidence="9"/>
<dbReference type="AlphaFoldDB" id="A0A1D8NJC6"/>
<protein>
    <recommendedName>
        <fullName evidence="9">aromatic-amino-acid transaminase</fullName>
        <ecNumber evidence="9">2.6.1.57</ecNumber>
    </recommendedName>
</protein>
<comment type="similarity">
    <text evidence="3">Belongs to the class-I pyridoxal-phosphate-dependent aminotransferase family.</text>
</comment>